<evidence type="ECO:0000256" key="3">
    <source>
        <dbReference type="SAM" id="MobiDB-lite"/>
    </source>
</evidence>
<evidence type="ECO:0000259" key="4">
    <source>
        <dbReference type="PROSITE" id="PS51186"/>
    </source>
</evidence>
<name>A0A841I4T5_9DEIO</name>
<reference evidence="5 6" key="1">
    <citation type="submission" date="2020-08" db="EMBL/GenBank/DDBJ databases">
        <title>Genomic Encyclopedia of Type Strains, Phase IV (KMG-IV): sequencing the most valuable type-strain genomes for metagenomic binning, comparative biology and taxonomic classification.</title>
        <authorList>
            <person name="Goeker M."/>
        </authorList>
    </citation>
    <scope>NUCLEOTIDE SEQUENCE [LARGE SCALE GENOMIC DNA]</scope>
    <source>
        <strain evidence="5 6">DSM 21458</strain>
    </source>
</reference>
<dbReference type="GO" id="GO:0016747">
    <property type="term" value="F:acyltransferase activity, transferring groups other than amino-acyl groups"/>
    <property type="evidence" value="ECO:0007669"/>
    <property type="project" value="InterPro"/>
</dbReference>
<dbReference type="Pfam" id="PF00583">
    <property type="entry name" value="Acetyltransf_1"/>
    <property type="match status" value="1"/>
</dbReference>
<dbReference type="SUPFAM" id="SSF55729">
    <property type="entry name" value="Acyl-CoA N-acyltransferases (Nat)"/>
    <property type="match status" value="1"/>
</dbReference>
<organism evidence="5 6">
    <name type="scientific">Deinobacterium chartae</name>
    <dbReference type="NCBI Taxonomy" id="521158"/>
    <lineage>
        <taxon>Bacteria</taxon>
        <taxon>Thermotogati</taxon>
        <taxon>Deinococcota</taxon>
        <taxon>Deinococci</taxon>
        <taxon>Deinococcales</taxon>
        <taxon>Deinococcaceae</taxon>
        <taxon>Deinobacterium</taxon>
    </lineage>
</organism>
<evidence type="ECO:0000313" key="6">
    <source>
        <dbReference type="Proteomes" id="UP000569951"/>
    </source>
</evidence>
<protein>
    <submittedName>
        <fullName evidence="5">GNAT superfamily N-acetyltransferase</fullName>
    </submittedName>
</protein>
<comment type="caution">
    <text evidence="5">The sequence shown here is derived from an EMBL/GenBank/DDBJ whole genome shotgun (WGS) entry which is preliminary data.</text>
</comment>
<accession>A0A841I4T5</accession>
<dbReference type="CDD" id="cd04301">
    <property type="entry name" value="NAT_SF"/>
    <property type="match status" value="1"/>
</dbReference>
<proteinExistence type="predicted"/>
<sequence length="163" mass="18039">MSFPAETQLILTTPDDPRAQELMDEQQRELAARYGDDDDPEPFDPAALGGSGGAVLLALEGTRPVGCGALRPLLDPPVPGTAEVKRMYVRPEARRRGLARRILTRLEEQARALGYTQVWLETGTGQPEAMRLYETSGYQRIARYGYYANHPLSVCYGKTLQEG</sequence>
<evidence type="ECO:0000256" key="2">
    <source>
        <dbReference type="ARBA" id="ARBA00023315"/>
    </source>
</evidence>
<dbReference type="PROSITE" id="PS51186">
    <property type="entry name" value="GNAT"/>
    <property type="match status" value="1"/>
</dbReference>
<dbReference type="AlphaFoldDB" id="A0A841I4T5"/>
<evidence type="ECO:0000313" key="5">
    <source>
        <dbReference type="EMBL" id="MBB6100044.1"/>
    </source>
</evidence>
<dbReference type="EMBL" id="JACHHG010000020">
    <property type="protein sequence ID" value="MBB6100044.1"/>
    <property type="molecule type" value="Genomic_DNA"/>
</dbReference>
<keyword evidence="6" id="KW-1185">Reference proteome</keyword>
<dbReference type="PANTHER" id="PTHR43877:SF2">
    <property type="entry name" value="AMINOALKYLPHOSPHONATE N-ACETYLTRANSFERASE-RELATED"/>
    <property type="match status" value="1"/>
</dbReference>
<feature type="domain" description="N-acetyltransferase" evidence="4">
    <location>
        <begin position="10"/>
        <end position="161"/>
    </location>
</feature>
<dbReference type="Proteomes" id="UP000569951">
    <property type="component" value="Unassembled WGS sequence"/>
</dbReference>
<keyword evidence="2" id="KW-0012">Acyltransferase</keyword>
<dbReference type="InterPro" id="IPR000182">
    <property type="entry name" value="GNAT_dom"/>
</dbReference>
<keyword evidence="1 5" id="KW-0808">Transferase</keyword>
<dbReference type="Gene3D" id="3.40.630.30">
    <property type="match status" value="1"/>
</dbReference>
<dbReference type="InterPro" id="IPR016181">
    <property type="entry name" value="Acyl_CoA_acyltransferase"/>
</dbReference>
<dbReference type="RefSeq" id="WP_246351709.1">
    <property type="nucleotide sequence ID" value="NZ_JACHHG010000020.1"/>
</dbReference>
<gene>
    <name evidence="5" type="ORF">HNR42_003509</name>
</gene>
<dbReference type="PANTHER" id="PTHR43877">
    <property type="entry name" value="AMINOALKYLPHOSPHONATE N-ACETYLTRANSFERASE-RELATED-RELATED"/>
    <property type="match status" value="1"/>
</dbReference>
<feature type="compositionally biased region" description="Basic and acidic residues" evidence="3">
    <location>
        <begin position="15"/>
        <end position="35"/>
    </location>
</feature>
<evidence type="ECO:0000256" key="1">
    <source>
        <dbReference type="ARBA" id="ARBA00022679"/>
    </source>
</evidence>
<feature type="region of interest" description="Disordered" evidence="3">
    <location>
        <begin position="1"/>
        <end position="47"/>
    </location>
</feature>
<dbReference type="InterPro" id="IPR050832">
    <property type="entry name" value="Bact_Acetyltransf"/>
</dbReference>